<gene>
    <name evidence="3" type="ORF">WFA24289_00304</name>
</gene>
<keyword evidence="1" id="KW-0175">Coiled coil</keyword>
<organism evidence="3 4">
    <name type="scientific">Periweissella fabaria</name>
    <dbReference type="NCBI Taxonomy" id="546157"/>
    <lineage>
        <taxon>Bacteria</taxon>
        <taxon>Bacillati</taxon>
        <taxon>Bacillota</taxon>
        <taxon>Bacilli</taxon>
        <taxon>Lactobacillales</taxon>
        <taxon>Lactobacillaceae</taxon>
        <taxon>Periweissella</taxon>
    </lineage>
</organism>
<comment type="caution">
    <text evidence="3">The sequence shown here is derived from an EMBL/GenBank/DDBJ whole genome shotgun (WGS) entry which is preliminary data.</text>
</comment>
<dbReference type="RefSeq" id="WP_230096070.1">
    <property type="nucleotide sequence ID" value="NZ_CAKKNS010000001.1"/>
</dbReference>
<reference evidence="3 4" key="1">
    <citation type="submission" date="2021-11" db="EMBL/GenBank/DDBJ databases">
        <authorList>
            <person name="Depoorter E."/>
        </authorList>
    </citation>
    <scope>NUCLEOTIDE SEQUENCE [LARGE SCALE GENOMIC DNA]</scope>
    <source>
        <strain evidence="3 4">LMG 24289</strain>
    </source>
</reference>
<keyword evidence="2" id="KW-0812">Transmembrane</keyword>
<dbReference type="EMBL" id="CAKKNS010000001">
    <property type="protein sequence ID" value="CAH0416005.1"/>
    <property type="molecule type" value="Genomic_DNA"/>
</dbReference>
<keyword evidence="2" id="KW-0472">Membrane</keyword>
<dbReference type="Proteomes" id="UP000789707">
    <property type="component" value="Unassembled WGS sequence"/>
</dbReference>
<keyword evidence="4" id="KW-1185">Reference proteome</keyword>
<feature type="coiled-coil region" evidence="1">
    <location>
        <begin position="40"/>
        <end position="67"/>
    </location>
</feature>
<protein>
    <submittedName>
        <fullName evidence="3">Uncharacterized protein</fullName>
    </submittedName>
</protein>
<accession>A0ABN8BE21</accession>
<proteinExistence type="predicted"/>
<evidence type="ECO:0000256" key="2">
    <source>
        <dbReference type="SAM" id="Phobius"/>
    </source>
</evidence>
<keyword evidence="2" id="KW-1133">Transmembrane helix</keyword>
<evidence type="ECO:0000256" key="1">
    <source>
        <dbReference type="SAM" id="Coils"/>
    </source>
</evidence>
<sequence length="194" mass="20002">MRKIMYTVFMLLVLMMGVGAGILIGYHYNDAADAVTAQQLSGAQQSINELQSANQQANASISSLKDAASFASSVSAASSAQPKLSNPELAMAAYLDINGTTPDANLQRFGAGAGLSFNTAPDGTISIDAGNPESKVVFHVNGDTVNEGPDPATPTPGAIQPTTASVNDLNQRYVPFISQLDAVIASASNPNKGQ</sequence>
<feature type="transmembrane region" description="Helical" evidence="2">
    <location>
        <begin position="7"/>
        <end position="28"/>
    </location>
</feature>
<evidence type="ECO:0000313" key="3">
    <source>
        <dbReference type="EMBL" id="CAH0416005.1"/>
    </source>
</evidence>
<name>A0ABN8BE21_9LACO</name>
<evidence type="ECO:0000313" key="4">
    <source>
        <dbReference type="Proteomes" id="UP000789707"/>
    </source>
</evidence>